<dbReference type="InterPro" id="IPR041492">
    <property type="entry name" value="HAD_2"/>
</dbReference>
<gene>
    <name evidence="1" type="ORF">HDA45_004968</name>
</gene>
<name>A0A841B7J0_9PSEU</name>
<dbReference type="PANTHER" id="PTHR43434:SF1">
    <property type="entry name" value="PHOSPHOGLYCOLATE PHOSPHATASE"/>
    <property type="match status" value="1"/>
</dbReference>
<reference evidence="1 2" key="1">
    <citation type="submission" date="2020-08" db="EMBL/GenBank/DDBJ databases">
        <title>Sequencing the genomes of 1000 actinobacteria strains.</title>
        <authorList>
            <person name="Klenk H.-P."/>
        </authorList>
    </citation>
    <scope>NUCLEOTIDE SEQUENCE [LARGE SCALE GENOMIC DNA]</scope>
    <source>
        <strain evidence="1 2">DSM 45272</strain>
    </source>
</reference>
<dbReference type="GO" id="GO:0005829">
    <property type="term" value="C:cytosol"/>
    <property type="evidence" value="ECO:0007669"/>
    <property type="project" value="TreeGrafter"/>
</dbReference>
<keyword evidence="1" id="KW-0378">Hydrolase</keyword>
<evidence type="ECO:0000313" key="1">
    <source>
        <dbReference type="EMBL" id="MBB5854881.1"/>
    </source>
</evidence>
<comment type="caution">
    <text evidence="1">The sequence shown here is derived from an EMBL/GenBank/DDBJ whole genome shotgun (WGS) entry which is preliminary data.</text>
</comment>
<keyword evidence="2" id="KW-1185">Reference proteome</keyword>
<dbReference type="AlphaFoldDB" id="A0A841B7J0"/>
<dbReference type="NCBIfam" id="TIGR01662">
    <property type="entry name" value="HAD-SF-IIIA"/>
    <property type="match status" value="1"/>
</dbReference>
<dbReference type="PANTHER" id="PTHR43434">
    <property type="entry name" value="PHOSPHOGLYCOLATE PHOSPHATASE"/>
    <property type="match status" value="1"/>
</dbReference>
<dbReference type="NCBIfam" id="TIGR01549">
    <property type="entry name" value="HAD-SF-IA-v1"/>
    <property type="match status" value="1"/>
</dbReference>
<dbReference type="RefSeq" id="WP_184899154.1">
    <property type="nucleotide sequence ID" value="NZ_JACHMX010000001.1"/>
</dbReference>
<dbReference type="NCBIfam" id="TIGR01509">
    <property type="entry name" value="HAD-SF-IA-v3"/>
    <property type="match status" value="1"/>
</dbReference>
<dbReference type="EMBL" id="JACHMX010000001">
    <property type="protein sequence ID" value="MBB5854881.1"/>
    <property type="molecule type" value="Genomic_DNA"/>
</dbReference>
<dbReference type="SUPFAM" id="SSF56784">
    <property type="entry name" value="HAD-like"/>
    <property type="match status" value="1"/>
</dbReference>
<dbReference type="InterPro" id="IPR023214">
    <property type="entry name" value="HAD_sf"/>
</dbReference>
<dbReference type="InterPro" id="IPR006549">
    <property type="entry name" value="HAD-SF_hydro_IIIA"/>
</dbReference>
<protein>
    <submittedName>
        <fullName evidence="1">HAD superfamily hydrolase (TIGR01662 family)</fullName>
    </submittedName>
</protein>
<dbReference type="GO" id="GO:0008967">
    <property type="term" value="F:phosphoglycolate phosphatase activity"/>
    <property type="evidence" value="ECO:0007669"/>
    <property type="project" value="TreeGrafter"/>
</dbReference>
<dbReference type="GO" id="GO:0006281">
    <property type="term" value="P:DNA repair"/>
    <property type="evidence" value="ECO:0007669"/>
    <property type="project" value="TreeGrafter"/>
</dbReference>
<accession>A0A841B7J0</accession>
<proteinExistence type="predicted"/>
<sequence>MTGVKELLQEKDHIFLDFDGPVCDVFAELPSLKVADRLKRLVGPDLPAEVAASADPFDVLEYAVSCGPNAAHVVERQLSRLEGEAVSMISPASGAQETIREWAAQGFTVTIVSNNSVDAIRSFLTLHDLAEQVRRISARSSSDPEQLKPNPTLIEAAMRALGASPGQCVMIGDSAADVLAARAAGVASVALAVTPAKRRSLASVNPDALVGALADLRLAG</sequence>
<evidence type="ECO:0000313" key="2">
    <source>
        <dbReference type="Proteomes" id="UP000580861"/>
    </source>
</evidence>
<dbReference type="Proteomes" id="UP000580861">
    <property type="component" value="Unassembled WGS sequence"/>
</dbReference>
<dbReference type="Pfam" id="PF13419">
    <property type="entry name" value="HAD_2"/>
    <property type="match status" value="1"/>
</dbReference>
<dbReference type="InterPro" id="IPR006439">
    <property type="entry name" value="HAD-SF_hydro_IA"/>
</dbReference>
<dbReference type="InterPro" id="IPR036412">
    <property type="entry name" value="HAD-like_sf"/>
</dbReference>
<dbReference type="InterPro" id="IPR050155">
    <property type="entry name" value="HAD-like_hydrolase_sf"/>
</dbReference>
<dbReference type="Gene3D" id="3.40.50.1000">
    <property type="entry name" value="HAD superfamily/HAD-like"/>
    <property type="match status" value="1"/>
</dbReference>
<organism evidence="1 2">
    <name type="scientific">Amycolatopsis umgeniensis</name>
    <dbReference type="NCBI Taxonomy" id="336628"/>
    <lineage>
        <taxon>Bacteria</taxon>
        <taxon>Bacillati</taxon>
        <taxon>Actinomycetota</taxon>
        <taxon>Actinomycetes</taxon>
        <taxon>Pseudonocardiales</taxon>
        <taxon>Pseudonocardiaceae</taxon>
        <taxon>Amycolatopsis</taxon>
    </lineage>
</organism>